<dbReference type="HOGENOM" id="CLU_023843_1_1_6"/>
<keyword evidence="2" id="KW-1003">Cell membrane</keyword>
<dbReference type="KEGG" id="msu:MS1843"/>
<keyword evidence="7" id="KW-0143">Chaperone</keyword>
<accession>Q65RG0</accession>
<name>Q65RG0_MANSM</name>
<dbReference type="InterPro" id="IPR023058">
    <property type="entry name" value="PPIase_PpiC_CS"/>
</dbReference>
<dbReference type="STRING" id="221988.MS1843"/>
<reference evidence="13 14" key="1">
    <citation type="journal article" date="2004" name="Nat. Biotechnol.">
        <title>The genome sequence of the capnophilic rumen bacterium Mannheimia succiniciproducens.</title>
        <authorList>
            <person name="Hong S.H."/>
            <person name="Kim J.S."/>
            <person name="Lee S.Y."/>
            <person name="In Y.H."/>
            <person name="Choi S.S."/>
            <person name="Rih J.-K."/>
            <person name="Kim C.H."/>
            <person name="Jeong H."/>
            <person name="Hur C.G."/>
            <person name="Kim J.J."/>
        </authorList>
    </citation>
    <scope>NUCLEOTIDE SEQUENCE [LARGE SCALE GENOMIC DNA]</scope>
    <source>
        <strain evidence="14">KCTC 0769BP / MBEL55E</strain>
    </source>
</reference>
<evidence type="ECO:0000259" key="12">
    <source>
        <dbReference type="PROSITE" id="PS50198"/>
    </source>
</evidence>
<evidence type="ECO:0000256" key="10">
    <source>
        <dbReference type="ARBA" id="ARBA00042775"/>
    </source>
</evidence>
<dbReference type="Proteomes" id="UP000000607">
    <property type="component" value="Chromosome"/>
</dbReference>
<proteinExistence type="inferred from homology"/>
<evidence type="ECO:0000256" key="5">
    <source>
        <dbReference type="ARBA" id="ARBA00022989"/>
    </source>
</evidence>
<dbReference type="eggNOG" id="COG0760">
    <property type="taxonomic scope" value="Bacteria"/>
</dbReference>
<keyword evidence="4" id="KW-0812">Transmembrane</keyword>
<dbReference type="AlphaFoldDB" id="Q65RG0"/>
<protein>
    <recommendedName>
        <fullName evidence="9">Periplasmic chaperone PpiD</fullName>
    </recommendedName>
    <alternativeName>
        <fullName evidence="10">Periplasmic folding chaperone</fullName>
    </alternativeName>
</protein>
<dbReference type="Gene3D" id="1.10.4030.10">
    <property type="entry name" value="Porin chaperone SurA, peptide-binding domain"/>
    <property type="match status" value="1"/>
</dbReference>
<dbReference type="NCBIfam" id="NF008054">
    <property type="entry name" value="PRK10788.1"/>
    <property type="match status" value="1"/>
</dbReference>
<dbReference type="RefSeq" id="WP_011201006.1">
    <property type="nucleotide sequence ID" value="NC_006300.1"/>
</dbReference>
<dbReference type="InterPro" id="IPR000297">
    <property type="entry name" value="PPIase_PpiC"/>
</dbReference>
<evidence type="ECO:0000256" key="11">
    <source>
        <dbReference type="PROSITE-ProRule" id="PRU00278"/>
    </source>
</evidence>
<evidence type="ECO:0000256" key="3">
    <source>
        <dbReference type="ARBA" id="ARBA00022519"/>
    </source>
</evidence>
<dbReference type="Pfam" id="PF13145">
    <property type="entry name" value="Rotamase_2"/>
    <property type="match status" value="1"/>
</dbReference>
<dbReference type="PANTHER" id="PTHR47529">
    <property type="entry name" value="PEPTIDYL-PROLYL CIS-TRANS ISOMERASE D"/>
    <property type="match status" value="1"/>
</dbReference>
<evidence type="ECO:0000313" key="13">
    <source>
        <dbReference type="EMBL" id="AAU38450.1"/>
    </source>
</evidence>
<comment type="similarity">
    <text evidence="8">Belongs to the PpiD chaperone family.</text>
</comment>
<dbReference type="InterPro" id="IPR027304">
    <property type="entry name" value="Trigger_fact/SurA_dom_sf"/>
</dbReference>
<feature type="domain" description="PpiC" evidence="12">
    <location>
        <begin position="269"/>
        <end position="359"/>
    </location>
</feature>
<dbReference type="PANTHER" id="PTHR47529:SF1">
    <property type="entry name" value="PERIPLASMIC CHAPERONE PPID"/>
    <property type="match status" value="1"/>
</dbReference>
<dbReference type="PROSITE" id="PS50198">
    <property type="entry name" value="PPIC_PPIASE_2"/>
    <property type="match status" value="1"/>
</dbReference>
<dbReference type="Pfam" id="PF13624">
    <property type="entry name" value="SurA_N_3"/>
    <property type="match status" value="1"/>
</dbReference>
<keyword evidence="6" id="KW-0472">Membrane</keyword>
<dbReference type="InterPro" id="IPR046357">
    <property type="entry name" value="PPIase_dom_sf"/>
</dbReference>
<sequence>MVMEKMHNASNSIFSKIIFALISVAFVVSGMAGYMVATADTSAVKINGEEISQQAFQQQYNDEYQRLSQQLGAQFSAVADTPEFSEGLRKSVLNRLIDQELLRQYVTDLKLVASDASVKQEIVTTPAFQADGKFDNNAYQQTLRANNMTADMYAEYVREALRLDQLQSGLAGTVLMLPAQQEEFAKLFFQKRTFRLAKLPLTAEMAKQTVTDQEVADYYNANKSAFMVPELVKVQYLDITRAAAEKAVKVTDVEIQQYYQDNKAQFVSKAQDRLAHIQFAKETDALDAYQALQNGADFAALAKEKSLDKPSAVNGGELGWLNAGDLPKAFEEAAAALQIGQYSQPVKVDNQYHIIKLEDRKEPKAQSLEEVKDLIASQIRQDLLNNQFYSLEKQVAEKAFEDQSSLEAAAKVAGVEIKETDYFSRKDIPAALNFPSVASAIFDGDISQGNQNSEPMNVADQHSIVVRVVDHKAEGTKSLEEAKAEITAYLKRQKAETVMLEQANKTVEELNLGKQPALNFAAAETWVYAENKDPALNNAIFSMAKPEQDKTTYAAAKADNGDVVIVALTAVENGEVSAEQGAQFAAQVMQAEQTDLQANLLKSLRNKAKIEVNEEFMKQSQD</sequence>
<evidence type="ECO:0000256" key="8">
    <source>
        <dbReference type="ARBA" id="ARBA00038408"/>
    </source>
</evidence>
<keyword evidence="11" id="KW-0413">Isomerase</keyword>
<dbReference type="Gene3D" id="3.10.50.40">
    <property type="match status" value="1"/>
</dbReference>
<dbReference type="GO" id="GO:0003755">
    <property type="term" value="F:peptidyl-prolyl cis-trans isomerase activity"/>
    <property type="evidence" value="ECO:0007669"/>
    <property type="project" value="UniProtKB-KW"/>
</dbReference>
<dbReference type="OrthoDB" id="9812372at2"/>
<keyword evidence="11" id="KW-0697">Rotamase</keyword>
<evidence type="ECO:0000256" key="1">
    <source>
        <dbReference type="ARBA" id="ARBA00004382"/>
    </source>
</evidence>
<evidence type="ECO:0000256" key="6">
    <source>
        <dbReference type="ARBA" id="ARBA00023136"/>
    </source>
</evidence>
<dbReference type="PROSITE" id="PS01096">
    <property type="entry name" value="PPIC_PPIASE_1"/>
    <property type="match status" value="1"/>
</dbReference>
<dbReference type="SUPFAM" id="SSF109998">
    <property type="entry name" value="Triger factor/SurA peptide-binding domain-like"/>
    <property type="match status" value="1"/>
</dbReference>
<gene>
    <name evidence="13" type="primary">surA</name>
    <name evidence="13" type="ordered locus">MS1843</name>
</gene>
<evidence type="ECO:0000256" key="9">
    <source>
        <dbReference type="ARBA" id="ARBA00040743"/>
    </source>
</evidence>
<comment type="subcellular location">
    <subcellularLocation>
        <location evidence="1">Cell inner membrane</location>
        <topology evidence="1">Single-pass type II membrane protein</topology>
        <orientation evidence="1">Periplasmic side</orientation>
    </subcellularLocation>
</comment>
<dbReference type="GO" id="GO:0005886">
    <property type="term" value="C:plasma membrane"/>
    <property type="evidence" value="ECO:0007669"/>
    <property type="project" value="UniProtKB-SubCell"/>
</dbReference>
<evidence type="ECO:0000256" key="4">
    <source>
        <dbReference type="ARBA" id="ARBA00022692"/>
    </source>
</evidence>
<dbReference type="EMBL" id="AE016827">
    <property type="protein sequence ID" value="AAU38450.1"/>
    <property type="molecule type" value="Genomic_DNA"/>
</dbReference>
<dbReference type="SUPFAM" id="SSF54534">
    <property type="entry name" value="FKBP-like"/>
    <property type="match status" value="1"/>
</dbReference>
<dbReference type="InterPro" id="IPR052029">
    <property type="entry name" value="PpiD_chaperone"/>
</dbReference>
<evidence type="ECO:0000313" key="14">
    <source>
        <dbReference type="Proteomes" id="UP000000607"/>
    </source>
</evidence>
<keyword evidence="3" id="KW-0997">Cell inner membrane</keyword>
<evidence type="ECO:0000256" key="7">
    <source>
        <dbReference type="ARBA" id="ARBA00023186"/>
    </source>
</evidence>
<organism evidence="13 14">
    <name type="scientific">Mannheimia succiniciproducens (strain KCTC 0769BP / MBEL55E)</name>
    <dbReference type="NCBI Taxonomy" id="221988"/>
    <lineage>
        <taxon>Bacteria</taxon>
        <taxon>Pseudomonadati</taxon>
        <taxon>Pseudomonadota</taxon>
        <taxon>Gammaproteobacteria</taxon>
        <taxon>Pasteurellales</taxon>
        <taxon>Pasteurellaceae</taxon>
        <taxon>Basfia</taxon>
    </lineage>
</organism>
<keyword evidence="5" id="KW-1133">Transmembrane helix</keyword>
<keyword evidence="14" id="KW-1185">Reference proteome</keyword>
<evidence type="ECO:0000256" key="2">
    <source>
        <dbReference type="ARBA" id="ARBA00022475"/>
    </source>
</evidence>